<dbReference type="Proteomes" id="UP000000238">
    <property type="component" value="Chromosome"/>
</dbReference>
<evidence type="ECO:0000313" key="2">
    <source>
        <dbReference type="EMBL" id="ABC30280.1"/>
    </source>
</evidence>
<dbReference type="KEGG" id="hch:HCH_03537"/>
<dbReference type="HOGENOM" id="CLU_3356508_0_0_6"/>
<proteinExistence type="predicted"/>
<accession>Q2SGE4</accession>
<keyword evidence="1" id="KW-0812">Transmembrane</keyword>
<organism evidence="2 3">
    <name type="scientific">Hahella chejuensis (strain KCTC 2396)</name>
    <dbReference type="NCBI Taxonomy" id="349521"/>
    <lineage>
        <taxon>Bacteria</taxon>
        <taxon>Pseudomonadati</taxon>
        <taxon>Pseudomonadota</taxon>
        <taxon>Gammaproteobacteria</taxon>
        <taxon>Oceanospirillales</taxon>
        <taxon>Hahellaceae</taxon>
        <taxon>Hahella</taxon>
    </lineage>
</organism>
<name>Q2SGE4_HAHCH</name>
<keyword evidence="3" id="KW-1185">Reference proteome</keyword>
<gene>
    <name evidence="2" type="ordered locus">HCH_03537</name>
</gene>
<protein>
    <submittedName>
        <fullName evidence="2">Uncharacterized protein</fullName>
    </submittedName>
</protein>
<reference evidence="2 3" key="1">
    <citation type="journal article" date="2005" name="Nucleic Acids Res.">
        <title>Genomic blueprint of Hahella chejuensis, a marine microbe producing an algicidal agent.</title>
        <authorList>
            <person name="Jeong H."/>
            <person name="Yim J.H."/>
            <person name="Lee C."/>
            <person name="Choi S.-H."/>
            <person name="Park Y.K."/>
            <person name="Yoon S.H."/>
            <person name="Hur C.-G."/>
            <person name="Kang H.-Y."/>
            <person name="Kim D."/>
            <person name="Lee H.H."/>
            <person name="Park K.H."/>
            <person name="Park S.-H."/>
            <person name="Park H.-S."/>
            <person name="Lee H.K."/>
            <person name="Oh T.K."/>
            <person name="Kim J.F."/>
        </authorList>
    </citation>
    <scope>NUCLEOTIDE SEQUENCE [LARGE SCALE GENOMIC DNA]</scope>
    <source>
        <strain evidence="2 3">KCTC 2396</strain>
    </source>
</reference>
<dbReference type="AlphaFoldDB" id="Q2SGE4"/>
<keyword evidence="1" id="KW-0472">Membrane</keyword>
<feature type="transmembrane region" description="Helical" evidence="1">
    <location>
        <begin position="6"/>
        <end position="30"/>
    </location>
</feature>
<dbReference type="EMBL" id="CP000155">
    <property type="protein sequence ID" value="ABC30280.1"/>
    <property type="molecule type" value="Genomic_DNA"/>
</dbReference>
<evidence type="ECO:0000313" key="3">
    <source>
        <dbReference type="Proteomes" id="UP000000238"/>
    </source>
</evidence>
<keyword evidence="1" id="KW-1133">Transmembrane helix</keyword>
<sequence>MAALSLLSNFVFMGVQFVGFGSQEFFILFYRTLQRL</sequence>
<evidence type="ECO:0000256" key="1">
    <source>
        <dbReference type="SAM" id="Phobius"/>
    </source>
</evidence>